<evidence type="ECO:0008006" key="13">
    <source>
        <dbReference type="Google" id="ProtNLM"/>
    </source>
</evidence>
<dbReference type="Proteomes" id="UP001420932">
    <property type="component" value="Unassembled WGS sequence"/>
</dbReference>
<evidence type="ECO:0000256" key="6">
    <source>
        <dbReference type="ARBA" id="ARBA00022989"/>
    </source>
</evidence>
<keyword evidence="7" id="KW-0560">Oxidoreductase</keyword>
<keyword evidence="6" id="KW-1133">Transmembrane helix</keyword>
<comment type="subcellular location">
    <subcellularLocation>
        <location evidence="1">Membrane</location>
    </subcellularLocation>
</comment>
<comment type="caution">
    <text evidence="11">The sequence shown here is derived from an EMBL/GenBank/DDBJ whole genome shotgun (WGS) entry which is preliminary data.</text>
</comment>
<dbReference type="PANTHER" id="PTHR24282">
    <property type="entry name" value="CYTOCHROME P450 FAMILY MEMBER"/>
    <property type="match status" value="1"/>
</dbReference>
<evidence type="ECO:0000313" key="11">
    <source>
        <dbReference type="EMBL" id="KAK9092515.1"/>
    </source>
</evidence>
<dbReference type="Pfam" id="PF00067">
    <property type="entry name" value="p450"/>
    <property type="match status" value="1"/>
</dbReference>
<accession>A0AAP0EFL2</accession>
<dbReference type="SUPFAM" id="SSF48264">
    <property type="entry name" value="Cytochrome P450"/>
    <property type="match status" value="1"/>
</dbReference>
<dbReference type="GO" id="GO:0005506">
    <property type="term" value="F:iron ion binding"/>
    <property type="evidence" value="ECO:0007669"/>
    <property type="project" value="InterPro"/>
</dbReference>
<evidence type="ECO:0000256" key="10">
    <source>
        <dbReference type="ARBA" id="ARBA00023136"/>
    </source>
</evidence>
<evidence type="ECO:0000256" key="3">
    <source>
        <dbReference type="ARBA" id="ARBA00022617"/>
    </source>
</evidence>
<dbReference type="GO" id="GO:0016705">
    <property type="term" value="F:oxidoreductase activity, acting on paired donors, with incorporation or reduction of molecular oxygen"/>
    <property type="evidence" value="ECO:0007669"/>
    <property type="project" value="InterPro"/>
</dbReference>
<keyword evidence="4" id="KW-0812">Transmembrane</keyword>
<dbReference type="EMBL" id="JBBNAF010000012">
    <property type="protein sequence ID" value="KAK9092515.1"/>
    <property type="molecule type" value="Genomic_DNA"/>
</dbReference>
<reference evidence="11 12" key="1">
    <citation type="submission" date="2024-01" db="EMBL/GenBank/DDBJ databases">
        <title>Genome assemblies of Stephania.</title>
        <authorList>
            <person name="Yang L."/>
        </authorList>
    </citation>
    <scope>NUCLEOTIDE SEQUENCE [LARGE SCALE GENOMIC DNA]</scope>
    <source>
        <strain evidence="11">YNDBR</strain>
        <tissue evidence="11">Leaf</tissue>
    </source>
</reference>
<evidence type="ECO:0000256" key="5">
    <source>
        <dbReference type="ARBA" id="ARBA00022723"/>
    </source>
</evidence>
<keyword evidence="12" id="KW-1185">Reference proteome</keyword>
<dbReference type="Gene3D" id="1.10.630.10">
    <property type="entry name" value="Cytochrome P450"/>
    <property type="match status" value="1"/>
</dbReference>
<keyword evidence="8" id="KW-0408">Iron</keyword>
<dbReference type="GO" id="GO:0004497">
    <property type="term" value="F:monooxygenase activity"/>
    <property type="evidence" value="ECO:0007669"/>
    <property type="project" value="UniProtKB-KW"/>
</dbReference>
<dbReference type="InterPro" id="IPR050665">
    <property type="entry name" value="Cytochrome_P450_Monooxygen"/>
</dbReference>
<proteinExistence type="inferred from homology"/>
<sequence>MDPDLVRDVLSNKFGYFTKLKPNPVVKLFVTGLVSYNGEKWSKHRKIINPAFHQEKLKLMMPAFYTSCNELISRWDKLALEGSFELDIAPELQCLTENVISRTLFGSNYKVGRQIFELQTKQQELLFQSSQFAYIPGSSVTPLGLLPVFAVVSTPEFRVQIAIYEVNDRDKLVSESGLIEIRFQSRLYIILSAKQWSGLYTTGLEWVLLKLPCKANLNRPKYKFMKIFVTGLVGLNGGKWANHQSTLPSREAQDLTTEYKIST</sequence>
<comment type="similarity">
    <text evidence="2">Belongs to the cytochrome P450 family.</text>
</comment>
<keyword evidence="10" id="KW-0472">Membrane</keyword>
<keyword evidence="5" id="KW-0479">Metal-binding</keyword>
<evidence type="ECO:0000256" key="2">
    <source>
        <dbReference type="ARBA" id="ARBA00010617"/>
    </source>
</evidence>
<dbReference type="GO" id="GO:0020037">
    <property type="term" value="F:heme binding"/>
    <property type="evidence" value="ECO:0007669"/>
    <property type="project" value="InterPro"/>
</dbReference>
<evidence type="ECO:0000256" key="8">
    <source>
        <dbReference type="ARBA" id="ARBA00023004"/>
    </source>
</evidence>
<dbReference type="GO" id="GO:0016020">
    <property type="term" value="C:membrane"/>
    <property type="evidence" value="ECO:0007669"/>
    <property type="project" value="UniProtKB-SubCell"/>
</dbReference>
<evidence type="ECO:0000256" key="9">
    <source>
        <dbReference type="ARBA" id="ARBA00023033"/>
    </source>
</evidence>
<protein>
    <recommendedName>
        <fullName evidence="13">Cytochrome P450</fullName>
    </recommendedName>
</protein>
<keyword evidence="3" id="KW-0349">Heme</keyword>
<name>A0AAP0EFL2_9MAGN</name>
<gene>
    <name evidence="11" type="ORF">Syun_027426</name>
</gene>
<dbReference type="InterPro" id="IPR001128">
    <property type="entry name" value="Cyt_P450"/>
</dbReference>
<dbReference type="AlphaFoldDB" id="A0AAP0EFL2"/>
<dbReference type="InterPro" id="IPR036396">
    <property type="entry name" value="Cyt_P450_sf"/>
</dbReference>
<evidence type="ECO:0000256" key="4">
    <source>
        <dbReference type="ARBA" id="ARBA00022692"/>
    </source>
</evidence>
<keyword evidence="9" id="KW-0503">Monooxygenase</keyword>
<evidence type="ECO:0000313" key="12">
    <source>
        <dbReference type="Proteomes" id="UP001420932"/>
    </source>
</evidence>
<dbReference type="GO" id="GO:0044550">
    <property type="term" value="P:secondary metabolite biosynthetic process"/>
    <property type="evidence" value="ECO:0007669"/>
    <property type="project" value="UniProtKB-ARBA"/>
</dbReference>
<evidence type="ECO:0000256" key="1">
    <source>
        <dbReference type="ARBA" id="ARBA00004370"/>
    </source>
</evidence>
<evidence type="ECO:0000256" key="7">
    <source>
        <dbReference type="ARBA" id="ARBA00023002"/>
    </source>
</evidence>
<organism evidence="11 12">
    <name type="scientific">Stephania yunnanensis</name>
    <dbReference type="NCBI Taxonomy" id="152371"/>
    <lineage>
        <taxon>Eukaryota</taxon>
        <taxon>Viridiplantae</taxon>
        <taxon>Streptophyta</taxon>
        <taxon>Embryophyta</taxon>
        <taxon>Tracheophyta</taxon>
        <taxon>Spermatophyta</taxon>
        <taxon>Magnoliopsida</taxon>
        <taxon>Ranunculales</taxon>
        <taxon>Menispermaceae</taxon>
        <taxon>Menispermoideae</taxon>
        <taxon>Cissampelideae</taxon>
        <taxon>Stephania</taxon>
    </lineage>
</organism>
<dbReference type="PANTHER" id="PTHR24282:SF255">
    <property type="entry name" value="CYTOCHROME P450 72A11-RELATED"/>
    <property type="match status" value="1"/>
</dbReference>